<feature type="region of interest" description="Disordered" evidence="1">
    <location>
        <begin position="274"/>
        <end position="294"/>
    </location>
</feature>
<keyword evidence="2" id="KW-1133">Transmembrane helix</keyword>
<dbReference type="EMBL" id="BMAO01023958">
    <property type="protein sequence ID" value="GFQ92028.1"/>
    <property type="molecule type" value="Genomic_DNA"/>
</dbReference>
<gene>
    <name evidence="3" type="ORF">TNCT_84911</name>
</gene>
<feature type="transmembrane region" description="Helical" evidence="2">
    <location>
        <begin position="13"/>
        <end position="33"/>
    </location>
</feature>
<comment type="caution">
    <text evidence="3">The sequence shown here is derived from an EMBL/GenBank/DDBJ whole genome shotgun (WGS) entry which is preliminary data.</text>
</comment>
<dbReference type="AlphaFoldDB" id="A0A8X6L347"/>
<keyword evidence="2" id="KW-0472">Membrane</keyword>
<keyword evidence="4" id="KW-1185">Reference proteome</keyword>
<protein>
    <submittedName>
        <fullName evidence="3">Uncharacterized protein</fullName>
    </submittedName>
</protein>
<keyword evidence="2" id="KW-0812">Transmembrane</keyword>
<organism evidence="3 4">
    <name type="scientific">Trichonephila clavata</name>
    <name type="common">Joro spider</name>
    <name type="synonym">Nephila clavata</name>
    <dbReference type="NCBI Taxonomy" id="2740835"/>
    <lineage>
        <taxon>Eukaryota</taxon>
        <taxon>Metazoa</taxon>
        <taxon>Ecdysozoa</taxon>
        <taxon>Arthropoda</taxon>
        <taxon>Chelicerata</taxon>
        <taxon>Arachnida</taxon>
        <taxon>Araneae</taxon>
        <taxon>Araneomorphae</taxon>
        <taxon>Entelegynae</taxon>
        <taxon>Araneoidea</taxon>
        <taxon>Nephilidae</taxon>
        <taxon>Trichonephila</taxon>
    </lineage>
</organism>
<dbReference type="Proteomes" id="UP000887116">
    <property type="component" value="Unassembled WGS sequence"/>
</dbReference>
<evidence type="ECO:0000256" key="1">
    <source>
        <dbReference type="SAM" id="MobiDB-lite"/>
    </source>
</evidence>
<name>A0A8X6L347_TRICU</name>
<sequence length="315" mass="35826">MTDRTGFDWCEEIMSVSGITLVVITAALLRSILSSNQSPYLSTVMVYDDSENTTPSTDNASKIMMKLQVPKLVEETKNLELDRQFDPWGGKKRSHQYKRQFSPWGGKRSSVPKTYHFEKDVAVKKSRKKPSFHPWSTKAFINVWSNSVWNTRRPSISGERKLSLAKRNAHLWDSKPDSLDLWIGKKSFSSWGGKKSLNSLNGKKSFNSWGGKRGFNSWGGKRSFNSWGGKRSFNSWGGKRGFNSWGGKRGFNSWGGKRGFNSWGGKRGFNSWGGKKGFNSRGIKRNNPTEEDSKQQYDVDYTNFILSTPSNFKLH</sequence>
<proteinExistence type="predicted"/>
<reference evidence="3" key="1">
    <citation type="submission" date="2020-07" db="EMBL/GenBank/DDBJ databases">
        <title>Multicomponent nature underlies the extraordinary mechanical properties of spider dragline silk.</title>
        <authorList>
            <person name="Kono N."/>
            <person name="Nakamura H."/>
            <person name="Mori M."/>
            <person name="Yoshida Y."/>
            <person name="Ohtoshi R."/>
            <person name="Malay A.D."/>
            <person name="Moran D.A.P."/>
            <person name="Tomita M."/>
            <person name="Numata K."/>
            <person name="Arakawa K."/>
        </authorList>
    </citation>
    <scope>NUCLEOTIDE SEQUENCE</scope>
</reference>
<evidence type="ECO:0000313" key="3">
    <source>
        <dbReference type="EMBL" id="GFQ92028.1"/>
    </source>
</evidence>
<accession>A0A8X6L347</accession>
<evidence type="ECO:0000256" key="2">
    <source>
        <dbReference type="SAM" id="Phobius"/>
    </source>
</evidence>
<evidence type="ECO:0000313" key="4">
    <source>
        <dbReference type="Proteomes" id="UP000887116"/>
    </source>
</evidence>
<dbReference type="OrthoDB" id="6066929at2759"/>